<dbReference type="Pfam" id="PF13977">
    <property type="entry name" value="TetR_C_6"/>
    <property type="match status" value="1"/>
</dbReference>
<dbReference type="SUPFAM" id="SSF46689">
    <property type="entry name" value="Homeodomain-like"/>
    <property type="match status" value="1"/>
</dbReference>
<dbReference type="InterPro" id="IPR036271">
    <property type="entry name" value="Tet_transcr_reg_TetR-rel_C_sf"/>
</dbReference>
<dbReference type="PANTHER" id="PTHR30055">
    <property type="entry name" value="HTH-TYPE TRANSCRIPTIONAL REGULATOR RUTR"/>
    <property type="match status" value="1"/>
</dbReference>
<keyword evidence="2" id="KW-0805">Transcription regulation</keyword>
<dbReference type="PANTHER" id="PTHR30055:SF234">
    <property type="entry name" value="HTH-TYPE TRANSCRIPTIONAL REGULATOR BETI"/>
    <property type="match status" value="1"/>
</dbReference>
<dbReference type="InterPro" id="IPR001647">
    <property type="entry name" value="HTH_TetR"/>
</dbReference>
<keyword evidence="8" id="KW-1185">Reference proteome</keyword>
<feature type="DNA-binding region" description="H-T-H motif" evidence="5">
    <location>
        <begin position="30"/>
        <end position="49"/>
    </location>
</feature>
<evidence type="ECO:0000256" key="2">
    <source>
        <dbReference type="ARBA" id="ARBA00023015"/>
    </source>
</evidence>
<evidence type="ECO:0000256" key="3">
    <source>
        <dbReference type="ARBA" id="ARBA00023125"/>
    </source>
</evidence>
<evidence type="ECO:0000256" key="5">
    <source>
        <dbReference type="PROSITE-ProRule" id="PRU00335"/>
    </source>
</evidence>
<dbReference type="AlphaFoldDB" id="A0A5B8M0T2"/>
<evidence type="ECO:0000259" key="6">
    <source>
        <dbReference type="PROSITE" id="PS50977"/>
    </source>
</evidence>
<feature type="domain" description="HTH tetR-type" evidence="6">
    <location>
        <begin position="7"/>
        <end position="67"/>
    </location>
</feature>
<protein>
    <submittedName>
        <fullName evidence="7">TetR family transcriptional regulator</fullName>
    </submittedName>
</protein>
<gene>
    <name evidence="7" type="ORF">FPZ11_06335</name>
</gene>
<evidence type="ECO:0000256" key="4">
    <source>
        <dbReference type="ARBA" id="ARBA00023163"/>
    </source>
</evidence>
<keyword evidence="1" id="KW-0678">Repressor</keyword>
<dbReference type="InterPro" id="IPR039538">
    <property type="entry name" value="BetI_C"/>
</dbReference>
<dbReference type="SUPFAM" id="SSF48498">
    <property type="entry name" value="Tetracyclin repressor-like, C-terminal domain"/>
    <property type="match status" value="1"/>
</dbReference>
<dbReference type="InterPro" id="IPR009057">
    <property type="entry name" value="Homeodomain-like_sf"/>
</dbReference>
<dbReference type="InterPro" id="IPR050109">
    <property type="entry name" value="HTH-type_TetR-like_transc_reg"/>
</dbReference>
<keyword evidence="4" id="KW-0804">Transcription</keyword>
<dbReference type="PROSITE" id="PS50977">
    <property type="entry name" value="HTH_TETR_2"/>
    <property type="match status" value="1"/>
</dbReference>
<dbReference type="GO" id="GO:0000976">
    <property type="term" value="F:transcription cis-regulatory region binding"/>
    <property type="evidence" value="ECO:0007669"/>
    <property type="project" value="TreeGrafter"/>
</dbReference>
<name>A0A5B8M0T2_9MICO</name>
<reference evidence="7 8" key="1">
    <citation type="submission" date="2019-07" db="EMBL/GenBank/DDBJ databases">
        <title>Full genome sequence of Humibacter sp. WJ7-1.</title>
        <authorList>
            <person name="Im W.-T."/>
        </authorList>
    </citation>
    <scope>NUCLEOTIDE SEQUENCE [LARGE SCALE GENOMIC DNA]</scope>
    <source>
        <strain evidence="7 8">WJ7-1</strain>
    </source>
</reference>
<dbReference type="Pfam" id="PF00440">
    <property type="entry name" value="TetR_N"/>
    <property type="match status" value="1"/>
</dbReference>
<dbReference type="Proteomes" id="UP000320216">
    <property type="component" value="Chromosome"/>
</dbReference>
<dbReference type="GO" id="GO:0003700">
    <property type="term" value="F:DNA-binding transcription factor activity"/>
    <property type="evidence" value="ECO:0007669"/>
    <property type="project" value="TreeGrafter"/>
</dbReference>
<evidence type="ECO:0000313" key="8">
    <source>
        <dbReference type="Proteomes" id="UP000320216"/>
    </source>
</evidence>
<dbReference type="OrthoDB" id="5242433at2"/>
<proteinExistence type="predicted"/>
<dbReference type="KEGG" id="huw:FPZ11_06335"/>
<dbReference type="Gene3D" id="1.10.357.10">
    <property type="entry name" value="Tetracycline Repressor, domain 2"/>
    <property type="match status" value="1"/>
</dbReference>
<keyword evidence="3 5" id="KW-0238">DNA-binding</keyword>
<dbReference type="EMBL" id="CP042305">
    <property type="protein sequence ID" value="QDZ14428.1"/>
    <property type="molecule type" value="Genomic_DNA"/>
</dbReference>
<sequence length="217" mass="23705">MTRMSVAERREALVAAALRVIARDGVHAATTRAIAGEAGMPQASFHYAFESRDELMREVVRHVVEQEEGSILPAMAPQSAPTDMRQALRSGLQHYFAGVTADPDHERAMFELSQYSQRTPGAEHLARLQYESYVELAVSSLTAAAQLVDSSWTRPIDEVARLLIGLTDGLTTTWLATRDDVAAQRFIDFAAEAVAQLSEPVRPAAGIRSAAENEVRA</sequence>
<evidence type="ECO:0000313" key="7">
    <source>
        <dbReference type="EMBL" id="QDZ14428.1"/>
    </source>
</evidence>
<accession>A0A5B8M0T2</accession>
<evidence type="ECO:0000256" key="1">
    <source>
        <dbReference type="ARBA" id="ARBA00022491"/>
    </source>
</evidence>
<organism evidence="7 8">
    <name type="scientific">Humibacter ginsenosidimutans</name>
    <dbReference type="NCBI Taxonomy" id="2599293"/>
    <lineage>
        <taxon>Bacteria</taxon>
        <taxon>Bacillati</taxon>
        <taxon>Actinomycetota</taxon>
        <taxon>Actinomycetes</taxon>
        <taxon>Micrococcales</taxon>
        <taxon>Microbacteriaceae</taxon>
        <taxon>Humibacter</taxon>
    </lineage>
</organism>
<dbReference type="RefSeq" id="WP_146319316.1">
    <property type="nucleotide sequence ID" value="NZ_CP042305.1"/>
</dbReference>